<evidence type="ECO:0000256" key="5">
    <source>
        <dbReference type="ARBA" id="ARBA00022989"/>
    </source>
</evidence>
<evidence type="ECO:0000259" key="8">
    <source>
        <dbReference type="Pfam" id="PF04239"/>
    </source>
</evidence>
<evidence type="ECO:0000313" key="10">
    <source>
        <dbReference type="Proteomes" id="UP001595937"/>
    </source>
</evidence>
<dbReference type="EMBL" id="JBHSLN010000082">
    <property type="protein sequence ID" value="MFC5298818.1"/>
    <property type="molecule type" value="Genomic_DNA"/>
</dbReference>
<dbReference type="Pfam" id="PF04239">
    <property type="entry name" value="DUF421"/>
    <property type="match status" value="1"/>
</dbReference>
<dbReference type="InterPro" id="IPR023090">
    <property type="entry name" value="UPF0702_alpha/beta_dom_sf"/>
</dbReference>
<proteinExistence type="inferred from homology"/>
<accession>A0ABW0FJ35</accession>
<keyword evidence="10" id="KW-1185">Reference proteome</keyword>
<comment type="subcellular location">
    <subcellularLocation>
        <location evidence="1">Cell membrane</location>
        <topology evidence="1">Multi-pass membrane protein</topology>
    </subcellularLocation>
</comment>
<dbReference type="GeneID" id="303296613"/>
<evidence type="ECO:0000313" key="9">
    <source>
        <dbReference type="EMBL" id="MFC5298818.1"/>
    </source>
</evidence>
<dbReference type="InterPro" id="IPR007353">
    <property type="entry name" value="DUF421"/>
</dbReference>
<reference evidence="10" key="1">
    <citation type="journal article" date="2019" name="Int. J. Syst. Evol. Microbiol.">
        <title>The Global Catalogue of Microorganisms (GCM) 10K type strain sequencing project: providing services to taxonomists for standard genome sequencing and annotation.</title>
        <authorList>
            <consortium name="The Broad Institute Genomics Platform"/>
            <consortium name="The Broad Institute Genome Sequencing Center for Infectious Disease"/>
            <person name="Wu L."/>
            <person name="Ma J."/>
        </authorList>
    </citation>
    <scope>NUCLEOTIDE SEQUENCE [LARGE SCALE GENOMIC DNA]</scope>
    <source>
        <strain evidence="10">CGMCC 1.16455</strain>
    </source>
</reference>
<dbReference type="Gene3D" id="3.30.240.20">
    <property type="entry name" value="bsu07140 like domains"/>
    <property type="match status" value="1"/>
</dbReference>
<evidence type="ECO:0000256" key="1">
    <source>
        <dbReference type="ARBA" id="ARBA00004651"/>
    </source>
</evidence>
<dbReference type="PANTHER" id="PTHR34582:SF6">
    <property type="entry name" value="UPF0702 TRANSMEMBRANE PROTEIN YCAP"/>
    <property type="match status" value="1"/>
</dbReference>
<sequence>MIDWNLIWQDYLGISWSGALGVIASAVVLYVFFSLLVQVSGQRLMANPTVGSFVVLAVIGGVTARAMLGESPTLLGALLVLNTLMLLEWLMGTLRRTGRARAMGSFRRPTVVMIGGRTVAGALRRRRLSESDLLNRLRISGVLDLQQVELVILENRGTLTIVRQGSTIDASLVAGVEGCEAIPERLLAG</sequence>
<feature type="transmembrane region" description="Helical" evidence="7">
    <location>
        <begin position="14"/>
        <end position="37"/>
    </location>
</feature>
<evidence type="ECO:0000256" key="2">
    <source>
        <dbReference type="ARBA" id="ARBA00006448"/>
    </source>
</evidence>
<feature type="transmembrane region" description="Helical" evidence="7">
    <location>
        <begin position="74"/>
        <end position="94"/>
    </location>
</feature>
<evidence type="ECO:0000256" key="4">
    <source>
        <dbReference type="ARBA" id="ARBA00022692"/>
    </source>
</evidence>
<name>A0ABW0FJ35_9MICO</name>
<feature type="domain" description="YetF C-terminal" evidence="8">
    <location>
        <begin position="108"/>
        <end position="166"/>
    </location>
</feature>
<dbReference type="RefSeq" id="WP_343923038.1">
    <property type="nucleotide sequence ID" value="NZ_BAAAIR010000027.1"/>
</dbReference>
<gene>
    <name evidence="9" type="ORF">ACFPK8_15000</name>
</gene>
<comment type="similarity">
    <text evidence="2">Belongs to the UPF0702 family.</text>
</comment>
<evidence type="ECO:0000256" key="6">
    <source>
        <dbReference type="ARBA" id="ARBA00023136"/>
    </source>
</evidence>
<dbReference type="Proteomes" id="UP001595937">
    <property type="component" value="Unassembled WGS sequence"/>
</dbReference>
<feature type="transmembrane region" description="Helical" evidence="7">
    <location>
        <begin position="49"/>
        <end position="68"/>
    </location>
</feature>
<evidence type="ECO:0000256" key="7">
    <source>
        <dbReference type="SAM" id="Phobius"/>
    </source>
</evidence>
<keyword evidence="6 7" id="KW-0472">Membrane</keyword>
<comment type="caution">
    <text evidence="9">The sequence shown here is derived from an EMBL/GenBank/DDBJ whole genome shotgun (WGS) entry which is preliminary data.</text>
</comment>
<dbReference type="PANTHER" id="PTHR34582">
    <property type="entry name" value="UPF0702 TRANSMEMBRANE PROTEIN YCAP"/>
    <property type="match status" value="1"/>
</dbReference>
<keyword evidence="5 7" id="KW-1133">Transmembrane helix</keyword>
<keyword evidence="4 7" id="KW-0812">Transmembrane</keyword>
<organism evidence="9 10">
    <name type="scientific">Brachybacterium tyrofermentans</name>
    <dbReference type="NCBI Taxonomy" id="47848"/>
    <lineage>
        <taxon>Bacteria</taxon>
        <taxon>Bacillati</taxon>
        <taxon>Actinomycetota</taxon>
        <taxon>Actinomycetes</taxon>
        <taxon>Micrococcales</taxon>
        <taxon>Dermabacteraceae</taxon>
        <taxon>Brachybacterium</taxon>
    </lineage>
</organism>
<keyword evidence="3" id="KW-1003">Cell membrane</keyword>
<evidence type="ECO:0000256" key="3">
    <source>
        <dbReference type="ARBA" id="ARBA00022475"/>
    </source>
</evidence>
<protein>
    <submittedName>
        <fullName evidence="9">DUF421 domain-containing protein</fullName>
    </submittedName>
</protein>